<dbReference type="GO" id="GO:0016567">
    <property type="term" value="P:protein ubiquitination"/>
    <property type="evidence" value="ECO:0007669"/>
    <property type="project" value="UniProtKB-UniPathway"/>
</dbReference>
<feature type="compositionally biased region" description="Polar residues" evidence="14">
    <location>
        <begin position="280"/>
        <end position="291"/>
    </location>
</feature>
<feature type="domain" description="RING-type" evidence="16">
    <location>
        <begin position="151"/>
        <end position="193"/>
    </location>
</feature>
<evidence type="ECO:0000256" key="1">
    <source>
        <dbReference type="ARBA" id="ARBA00000900"/>
    </source>
</evidence>
<feature type="compositionally biased region" description="Basic and acidic residues" evidence="14">
    <location>
        <begin position="260"/>
        <end position="279"/>
    </location>
</feature>
<reference evidence="17 18" key="1">
    <citation type="submission" date="2020-08" db="EMBL/GenBank/DDBJ databases">
        <title>Plant Genome Project.</title>
        <authorList>
            <person name="Zhang R.-G."/>
        </authorList>
    </citation>
    <scope>NUCLEOTIDE SEQUENCE [LARGE SCALE GENOMIC DNA]</scope>
    <source>
        <tissue evidence="17">Rhizome</tissue>
    </source>
</reference>
<evidence type="ECO:0000256" key="7">
    <source>
        <dbReference type="ARBA" id="ARBA00022723"/>
    </source>
</evidence>
<comment type="catalytic activity">
    <reaction evidence="1">
        <text>S-ubiquitinyl-[E2 ubiquitin-conjugating enzyme]-L-cysteine + [acceptor protein]-L-lysine = [E2 ubiquitin-conjugating enzyme]-L-cysteine + N(6)-ubiquitinyl-[acceptor protein]-L-lysine.</text>
        <dbReference type="EC" id="2.3.2.27"/>
    </reaction>
</comment>
<keyword evidence="6 15" id="KW-0812">Transmembrane</keyword>
<comment type="caution">
    <text evidence="17">The sequence shown here is derived from an EMBL/GenBank/DDBJ whole genome shotgun (WGS) entry which is preliminary data.</text>
</comment>
<evidence type="ECO:0000256" key="4">
    <source>
        <dbReference type="ARBA" id="ARBA00012483"/>
    </source>
</evidence>
<evidence type="ECO:0000256" key="5">
    <source>
        <dbReference type="ARBA" id="ARBA00022679"/>
    </source>
</evidence>
<evidence type="ECO:0000313" key="18">
    <source>
        <dbReference type="Proteomes" id="UP000734854"/>
    </source>
</evidence>
<dbReference type="PANTHER" id="PTHR46913:SF22">
    <property type="entry name" value="RING-TYPE E3 UBIQUITIN TRANSFERASE"/>
    <property type="match status" value="1"/>
</dbReference>
<keyword evidence="5" id="KW-0808">Transferase</keyword>
<keyword evidence="18" id="KW-1185">Reference proteome</keyword>
<evidence type="ECO:0000256" key="10">
    <source>
        <dbReference type="ARBA" id="ARBA00022833"/>
    </source>
</evidence>
<dbReference type="GO" id="GO:0008270">
    <property type="term" value="F:zinc ion binding"/>
    <property type="evidence" value="ECO:0007669"/>
    <property type="project" value="UniProtKB-KW"/>
</dbReference>
<evidence type="ECO:0000256" key="12">
    <source>
        <dbReference type="ARBA" id="ARBA00023136"/>
    </source>
</evidence>
<protein>
    <recommendedName>
        <fullName evidence="4">RING-type E3 ubiquitin transferase</fullName>
        <ecNumber evidence="4">2.3.2.27</ecNumber>
    </recommendedName>
</protein>
<evidence type="ECO:0000256" key="15">
    <source>
        <dbReference type="SAM" id="Phobius"/>
    </source>
</evidence>
<comment type="pathway">
    <text evidence="3">Protein modification; protein ubiquitination.</text>
</comment>
<dbReference type="GO" id="GO:0016020">
    <property type="term" value="C:membrane"/>
    <property type="evidence" value="ECO:0007669"/>
    <property type="project" value="UniProtKB-SubCell"/>
</dbReference>
<sequence length="343" mass="37229">MAAAGDSQQTWVPYVPTGDCSLGFCGIYCPQWCFVIFPPPPPAEFSDDRSGGVAFSPLVIAIVGVIAGTLLLICYYTVVPKYCCGFRSLQRRLNGPRAAGDSLELHGGRSRHHEARWQQDSPEKGIDEALISKIAVYKYRKGDGVVKGADCSVCLSEFQEEDSLRLLPKCGHGFHLQCIDTWLRSHSNCPLCRASINIPLDRPHPPQSLPAEAAESVILESPGRDEMVIVVEERMEEEEEEACQEHGKKNPPQLAAEQSQHSKVDTRDDAGCEKEDGRRSFSTGNASNQDRISIADVLQTRTADEAAGTSSSAPGKASGRIRGYHGAVSLTAVNRSHSNGGFC</sequence>
<dbReference type="PANTHER" id="PTHR46913">
    <property type="entry name" value="RING-H2 FINGER PROTEIN ATL16"/>
    <property type="match status" value="1"/>
</dbReference>
<dbReference type="AlphaFoldDB" id="A0A8J5FVE4"/>
<keyword evidence="12 15" id="KW-0472">Membrane</keyword>
<dbReference type="SMART" id="SM00184">
    <property type="entry name" value="RING"/>
    <property type="match status" value="1"/>
</dbReference>
<evidence type="ECO:0000256" key="3">
    <source>
        <dbReference type="ARBA" id="ARBA00004906"/>
    </source>
</evidence>
<dbReference type="CDD" id="cd16461">
    <property type="entry name" value="RING-H2_EL5-like"/>
    <property type="match status" value="1"/>
</dbReference>
<evidence type="ECO:0000256" key="11">
    <source>
        <dbReference type="ARBA" id="ARBA00022989"/>
    </source>
</evidence>
<dbReference type="Pfam" id="PF13639">
    <property type="entry name" value="zf-RING_2"/>
    <property type="match status" value="1"/>
</dbReference>
<evidence type="ECO:0000256" key="14">
    <source>
        <dbReference type="SAM" id="MobiDB-lite"/>
    </source>
</evidence>
<keyword evidence="7" id="KW-0479">Metal-binding</keyword>
<evidence type="ECO:0000256" key="13">
    <source>
        <dbReference type="PROSITE-ProRule" id="PRU00175"/>
    </source>
</evidence>
<evidence type="ECO:0000256" key="2">
    <source>
        <dbReference type="ARBA" id="ARBA00004167"/>
    </source>
</evidence>
<dbReference type="InterPro" id="IPR001841">
    <property type="entry name" value="Znf_RING"/>
</dbReference>
<name>A0A8J5FVE4_ZINOF</name>
<dbReference type="GO" id="GO:0061630">
    <property type="term" value="F:ubiquitin protein ligase activity"/>
    <property type="evidence" value="ECO:0007669"/>
    <property type="project" value="UniProtKB-EC"/>
</dbReference>
<evidence type="ECO:0000259" key="16">
    <source>
        <dbReference type="PROSITE" id="PS50089"/>
    </source>
</evidence>
<evidence type="ECO:0000256" key="8">
    <source>
        <dbReference type="ARBA" id="ARBA00022771"/>
    </source>
</evidence>
<dbReference type="UniPathway" id="UPA00143"/>
<gene>
    <name evidence="17" type="ORF">ZIOFF_042796</name>
</gene>
<dbReference type="FunFam" id="3.30.40.10:FF:000233">
    <property type="entry name" value="RING-H2 finger protein ATL54"/>
    <property type="match status" value="1"/>
</dbReference>
<dbReference type="Proteomes" id="UP000734854">
    <property type="component" value="Unassembled WGS sequence"/>
</dbReference>
<feature type="transmembrane region" description="Helical" evidence="15">
    <location>
        <begin position="58"/>
        <end position="78"/>
    </location>
</feature>
<keyword evidence="8 13" id="KW-0863">Zinc-finger</keyword>
<proteinExistence type="predicted"/>
<accession>A0A8J5FVE4</accession>
<keyword evidence="11 15" id="KW-1133">Transmembrane helix</keyword>
<dbReference type="EC" id="2.3.2.27" evidence="4"/>
<feature type="region of interest" description="Disordered" evidence="14">
    <location>
        <begin position="235"/>
        <end position="292"/>
    </location>
</feature>
<evidence type="ECO:0000256" key="6">
    <source>
        <dbReference type="ARBA" id="ARBA00022692"/>
    </source>
</evidence>
<evidence type="ECO:0000256" key="9">
    <source>
        <dbReference type="ARBA" id="ARBA00022786"/>
    </source>
</evidence>
<comment type="subcellular location">
    <subcellularLocation>
        <location evidence="2">Membrane</location>
        <topology evidence="2">Single-pass membrane protein</topology>
    </subcellularLocation>
</comment>
<dbReference type="OrthoDB" id="9984778at2759"/>
<dbReference type="PROSITE" id="PS50089">
    <property type="entry name" value="ZF_RING_2"/>
    <property type="match status" value="1"/>
</dbReference>
<dbReference type="InterPro" id="IPR044600">
    <property type="entry name" value="ATL1/ATL16-like"/>
</dbReference>
<keyword evidence="9" id="KW-0833">Ubl conjugation pathway</keyword>
<evidence type="ECO:0000313" key="17">
    <source>
        <dbReference type="EMBL" id="KAG6495006.1"/>
    </source>
</evidence>
<keyword evidence="10" id="KW-0862">Zinc</keyword>
<organism evidence="17 18">
    <name type="scientific">Zingiber officinale</name>
    <name type="common">Ginger</name>
    <name type="synonym">Amomum zingiber</name>
    <dbReference type="NCBI Taxonomy" id="94328"/>
    <lineage>
        <taxon>Eukaryota</taxon>
        <taxon>Viridiplantae</taxon>
        <taxon>Streptophyta</taxon>
        <taxon>Embryophyta</taxon>
        <taxon>Tracheophyta</taxon>
        <taxon>Spermatophyta</taxon>
        <taxon>Magnoliopsida</taxon>
        <taxon>Liliopsida</taxon>
        <taxon>Zingiberales</taxon>
        <taxon>Zingiberaceae</taxon>
        <taxon>Zingiber</taxon>
    </lineage>
</organism>
<dbReference type="EMBL" id="JACMSC010000012">
    <property type="protein sequence ID" value="KAG6495006.1"/>
    <property type="molecule type" value="Genomic_DNA"/>
</dbReference>